<reference evidence="1 2" key="1">
    <citation type="journal article" date="2023" name="Plants (Basel)">
        <title>Bridging the Gap: Combining Genomics and Transcriptomics Approaches to Understand Stylosanthes scabra, an Orphan Legume from the Brazilian Caatinga.</title>
        <authorList>
            <person name="Ferreira-Neto J.R.C."/>
            <person name="da Silva M.D."/>
            <person name="Binneck E."/>
            <person name="de Melo N.F."/>
            <person name="da Silva R.H."/>
            <person name="de Melo A.L.T.M."/>
            <person name="Pandolfi V."/>
            <person name="Bustamante F.O."/>
            <person name="Brasileiro-Vidal A.C."/>
            <person name="Benko-Iseppon A.M."/>
        </authorList>
    </citation>
    <scope>NUCLEOTIDE SEQUENCE [LARGE SCALE GENOMIC DNA]</scope>
    <source>
        <tissue evidence="1">Leaves</tissue>
    </source>
</reference>
<dbReference type="Proteomes" id="UP001341840">
    <property type="component" value="Unassembled WGS sequence"/>
</dbReference>
<proteinExistence type="predicted"/>
<organism evidence="1 2">
    <name type="scientific">Stylosanthes scabra</name>
    <dbReference type="NCBI Taxonomy" id="79078"/>
    <lineage>
        <taxon>Eukaryota</taxon>
        <taxon>Viridiplantae</taxon>
        <taxon>Streptophyta</taxon>
        <taxon>Embryophyta</taxon>
        <taxon>Tracheophyta</taxon>
        <taxon>Spermatophyta</taxon>
        <taxon>Magnoliopsida</taxon>
        <taxon>eudicotyledons</taxon>
        <taxon>Gunneridae</taxon>
        <taxon>Pentapetalae</taxon>
        <taxon>rosids</taxon>
        <taxon>fabids</taxon>
        <taxon>Fabales</taxon>
        <taxon>Fabaceae</taxon>
        <taxon>Papilionoideae</taxon>
        <taxon>50 kb inversion clade</taxon>
        <taxon>dalbergioids sensu lato</taxon>
        <taxon>Dalbergieae</taxon>
        <taxon>Pterocarpus clade</taxon>
        <taxon>Stylosanthes</taxon>
    </lineage>
</organism>
<name>A0ABU6RED1_9FABA</name>
<comment type="caution">
    <text evidence="1">The sequence shown here is derived from an EMBL/GenBank/DDBJ whole genome shotgun (WGS) entry which is preliminary data.</text>
</comment>
<evidence type="ECO:0000313" key="1">
    <source>
        <dbReference type="EMBL" id="MED6122209.1"/>
    </source>
</evidence>
<sequence>MLAKEMPMCLELAFRPPPGMRFVGTELAVAAYIFNIAGHPTKCLYEDSHVDGSRLRLWSLRPGCELYDDVLNMVVGMCTGPNSDNSKCT</sequence>
<keyword evidence="2" id="KW-1185">Reference proteome</keyword>
<dbReference type="EMBL" id="JASCZI010030398">
    <property type="protein sequence ID" value="MED6122209.1"/>
    <property type="molecule type" value="Genomic_DNA"/>
</dbReference>
<accession>A0ABU6RED1</accession>
<gene>
    <name evidence="1" type="ORF">PIB30_037641</name>
</gene>
<evidence type="ECO:0000313" key="2">
    <source>
        <dbReference type="Proteomes" id="UP001341840"/>
    </source>
</evidence>
<protein>
    <submittedName>
        <fullName evidence="1">Uncharacterized protein</fullName>
    </submittedName>
</protein>